<sequence>MLRTLPKNTYILSGRFYVRQYKQTTKHQNIILNKSQKIIARNYTTNQPTIVDQQDDSPDVHKSESVTDVLNNILKTLKTDSFMSQMEEISKTPSDTKNFISKWYATQDLLTKAYNLNIPSSPKGIQDPEKRYAEYKTKVGGLSRDDEDIKLLARSILHFAICHCFSDILHEIDFEKYKREELVHSIFMKSLEVLKSDGYVDQVRSLGQNLPESFQEKLKIIRPIVVTSQVECLNVPEEKCPSEFISFRYYFDEYVCGVAYYDNNVIHETGVAHKLIVEALGEGAKRSGKALPRGKRYLLIYVGFTVLIGLAWLAYKQSLPKKRGTPNGHKEIENVDQILQMYKDKK</sequence>
<organism evidence="2 3">
    <name type="scientific">Acrasis kona</name>
    <dbReference type="NCBI Taxonomy" id="1008807"/>
    <lineage>
        <taxon>Eukaryota</taxon>
        <taxon>Discoba</taxon>
        <taxon>Heterolobosea</taxon>
        <taxon>Tetramitia</taxon>
        <taxon>Eutetramitia</taxon>
        <taxon>Acrasidae</taxon>
        <taxon>Acrasis</taxon>
    </lineage>
</organism>
<keyword evidence="3" id="KW-1185">Reference proteome</keyword>
<comment type="caution">
    <text evidence="2">The sequence shown here is derived from an EMBL/GenBank/DDBJ whole genome shotgun (WGS) entry which is preliminary data.</text>
</comment>
<gene>
    <name evidence="2" type="ORF">AKO1_005944</name>
</gene>
<dbReference type="Proteomes" id="UP001431209">
    <property type="component" value="Unassembled WGS sequence"/>
</dbReference>
<feature type="transmembrane region" description="Helical" evidence="1">
    <location>
        <begin position="297"/>
        <end position="315"/>
    </location>
</feature>
<dbReference type="AlphaFoldDB" id="A0AAW2YIL4"/>
<name>A0AAW2YIL4_9EUKA</name>
<protein>
    <submittedName>
        <fullName evidence="2">Uncharacterized protein</fullName>
    </submittedName>
</protein>
<proteinExistence type="predicted"/>
<evidence type="ECO:0000256" key="1">
    <source>
        <dbReference type="SAM" id="Phobius"/>
    </source>
</evidence>
<keyword evidence="1" id="KW-0472">Membrane</keyword>
<dbReference type="EMBL" id="JAOPGA020000144">
    <property type="protein sequence ID" value="KAL0477117.1"/>
    <property type="molecule type" value="Genomic_DNA"/>
</dbReference>
<accession>A0AAW2YIL4</accession>
<evidence type="ECO:0000313" key="3">
    <source>
        <dbReference type="Proteomes" id="UP001431209"/>
    </source>
</evidence>
<keyword evidence="1" id="KW-0812">Transmembrane</keyword>
<reference evidence="2 3" key="1">
    <citation type="submission" date="2024-03" db="EMBL/GenBank/DDBJ databases">
        <title>The Acrasis kona genome and developmental transcriptomes reveal deep origins of eukaryotic multicellular pathways.</title>
        <authorList>
            <person name="Sheikh S."/>
            <person name="Fu C.-J."/>
            <person name="Brown M.W."/>
            <person name="Baldauf S.L."/>
        </authorList>
    </citation>
    <scope>NUCLEOTIDE SEQUENCE [LARGE SCALE GENOMIC DNA]</scope>
    <source>
        <strain evidence="2 3">ATCC MYA-3509</strain>
    </source>
</reference>
<evidence type="ECO:0000313" key="2">
    <source>
        <dbReference type="EMBL" id="KAL0477117.1"/>
    </source>
</evidence>
<keyword evidence="1" id="KW-1133">Transmembrane helix</keyword>